<keyword evidence="1" id="KW-0479">Metal-binding</keyword>
<evidence type="ECO:0000256" key="2">
    <source>
        <dbReference type="ARBA" id="ARBA00023180"/>
    </source>
</evidence>
<dbReference type="PANTHER" id="PTHR42970:SF1">
    <property type="entry name" value="PECTATE LYASE C-RELATED"/>
    <property type="match status" value="1"/>
</dbReference>
<protein>
    <recommendedName>
        <fullName evidence="5">Pectate trisaccharide-lyase</fullName>
    </recommendedName>
</protein>
<evidence type="ECO:0000256" key="1">
    <source>
        <dbReference type="ARBA" id="ARBA00022723"/>
    </source>
</evidence>
<gene>
    <name evidence="3" type="ORF">Pr1d_30490</name>
</gene>
<dbReference type="RefSeq" id="WP_148074220.1">
    <property type="nucleotide sequence ID" value="NZ_CP042913.1"/>
</dbReference>
<dbReference type="GO" id="GO:0046872">
    <property type="term" value="F:metal ion binding"/>
    <property type="evidence" value="ECO:0007669"/>
    <property type="project" value="UniProtKB-KW"/>
</dbReference>
<evidence type="ECO:0008006" key="5">
    <source>
        <dbReference type="Google" id="ProtNLM"/>
    </source>
</evidence>
<dbReference type="Proteomes" id="UP000323917">
    <property type="component" value="Chromosome"/>
</dbReference>
<accession>A0A5B9QP24</accession>
<dbReference type="Gene3D" id="2.160.20.10">
    <property type="entry name" value="Single-stranded right-handed beta-helix, Pectin lyase-like"/>
    <property type="match status" value="1"/>
</dbReference>
<keyword evidence="4" id="KW-1185">Reference proteome</keyword>
<proteinExistence type="predicted"/>
<evidence type="ECO:0000313" key="4">
    <source>
        <dbReference type="Proteomes" id="UP000323917"/>
    </source>
</evidence>
<dbReference type="InterPro" id="IPR052063">
    <property type="entry name" value="Polysaccharide_Lyase_1"/>
</dbReference>
<dbReference type="EMBL" id="CP042913">
    <property type="protein sequence ID" value="QEG35743.1"/>
    <property type="molecule type" value="Genomic_DNA"/>
</dbReference>
<dbReference type="AlphaFoldDB" id="A0A5B9QP24"/>
<name>A0A5B9QP24_9BACT</name>
<sequence length="571" mass="63845">MTRILNILYGATFTLLTLLADVCLGQYPDISPEVAAESKKRMDAIQEHSDAAWRKALPTIRQWEAKDKPYIPWAKTPSDLPQASIPSFPGAQGGGMYSFGGRGGKVYVVTNLNDRGPGSFRDALEAGGPRFVVFNVAGIIKLKERILVRAPYLTIDGSHAPGDGVCIAGDTVEIETHDVIIRHLRFRRGATWVGDRNDSLGGNPVGNIIIDHVSASWGLDENLSMYRHMYEPPDGSREQKLPTVNITIQNSIFSEALDTYNHSFGSTLGGYNSTFHHNLWACNTGRNPSVGMIYDFTFANNVLFNWRHRTIDGGDHRSFYTIVNNYFKPGPITDQSRPISYRILKPEKRRSPSFNLDFGKAYVAGNVVDGNEQVTRDNWNGGVQFEEEELLASSEQLTQKQLRSGMADLSPKQRRSLVEETRSEILAQVRADQPYPHSYLTIQTAEEAYAFVLDNAGATLPKRDEVDQRVVEMVRTGEVGYREGKGIITDIEQVGGYPNYEGEPYQDTDGDGMPDQWELSHNLDPVDPSDATGDLNLDGYTHIEDFLYGLDPGTLYDPWSTPKTYRDLFWQ</sequence>
<evidence type="ECO:0000313" key="3">
    <source>
        <dbReference type="EMBL" id="QEG35743.1"/>
    </source>
</evidence>
<dbReference type="InterPro" id="IPR012334">
    <property type="entry name" value="Pectin_lyas_fold"/>
</dbReference>
<dbReference type="InterPro" id="IPR011050">
    <property type="entry name" value="Pectin_lyase_fold/virulence"/>
</dbReference>
<dbReference type="SUPFAM" id="SSF51126">
    <property type="entry name" value="Pectin lyase-like"/>
    <property type="match status" value="1"/>
</dbReference>
<dbReference type="KEGG" id="bgok:Pr1d_30490"/>
<reference evidence="3 4" key="1">
    <citation type="submission" date="2019-08" db="EMBL/GenBank/DDBJ databases">
        <title>Deep-cultivation of Planctomycetes and their phenomic and genomic characterization uncovers novel biology.</title>
        <authorList>
            <person name="Wiegand S."/>
            <person name="Jogler M."/>
            <person name="Boedeker C."/>
            <person name="Pinto D."/>
            <person name="Vollmers J."/>
            <person name="Rivas-Marin E."/>
            <person name="Kohn T."/>
            <person name="Peeters S.H."/>
            <person name="Heuer A."/>
            <person name="Rast P."/>
            <person name="Oberbeckmann S."/>
            <person name="Bunk B."/>
            <person name="Jeske O."/>
            <person name="Meyerdierks A."/>
            <person name="Storesund J.E."/>
            <person name="Kallscheuer N."/>
            <person name="Luecker S."/>
            <person name="Lage O.M."/>
            <person name="Pohl T."/>
            <person name="Merkel B.J."/>
            <person name="Hornburger P."/>
            <person name="Mueller R.-W."/>
            <person name="Bruemmer F."/>
            <person name="Labrenz M."/>
            <person name="Spormann A.M."/>
            <person name="Op den Camp H."/>
            <person name="Overmann J."/>
            <person name="Amann R."/>
            <person name="Jetten M.S.M."/>
            <person name="Mascher T."/>
            <person name="Medema M.H."/>
            <person name="Devos D.P."/>
            <person name="Kaster A.-K."/>
            <person name="Ovreas L."/>
            <person name="Rohde M."/>
            <person name="Galperin M.Y."/>
            <person name="Jogler C."/>
        </authorList>
    </citation>
    <scope>NUCLEOTIDE SEQUENCE [LARGE SCALE GENOMIC DNA]</scope>
    <source>
        <strain evidence="3 4">Pr1d</strain>
    </source>
</reference>
<organism evidence="3 4">
    <name type="scientific">Bythopirellula goksoeyrii</name>
    <dbReference type="NCBI Taxonomy" id="1400387"/>
    <lineage>
        <taxon>Bacteria</taxon>
        <taxon>Pseudomonadati</taxon>
        <taxon>Planctomycetota</taxon>
        <taxon>Planctomycetia</taxon>
        <taxon>Pirellulales</taxon>
        <taxon>Lacipirellulaceae</taxon>
        <taxon>Bythopirellula</taxon>
    </lineage>
</organism>
<dbReference type="OrthoDB" id="9804686at2"/>
<dbReference type="PANTHER" id="PTHR42970">
    <property type="entry name" value="PECTATE LYASE C-RELATED"/>
    <property type="match status" value="1"/>
</dbReference>
<keyword evidence="2" id="KW-0325">Glycoprotein</keyword>